<reference evidence="3" key="2">
    <citation type="journal article" date="2017" name="Plant Physiol. Biochem.">
        <title>Differential oxidative and antioxidative response of duckweed Lemna minor toward plant growth promoting/inhibiting bacteria.</title>
        <authorList>
            <person name="Ishizawa H."/>
            <person name="Kuroda M."/>
            <person name="Morikawa M."/>
            <person name="Ike M."/>
        </authorList>
    </citation>
    <scope>NUCLEOTIDE SEQUENCE [LARGE SCALE GENOMIC DNA]</scope>
    <source>
        <strain evidence="3">M6</strain>
    </source>
</reference>
<organism evidence="2 3">
    <name type="scientific">Asticcacaulis excentricus</name>
    <dbReference type="NCBI Taxonomy" id="78587"/>
    <lineage>
        <taxon>Bacteria</taxon>
        <taxon>Pseudomonadati</taxon>
        <taxon>Pseudomonadota</taxon>
        <taxon>Alphaproteobacteria</taxon>
        <taxon>Caulobacterales</taxon>
        <taxon>Caulobacteraceae</taxon>
        <taxon>Asticcacaulis</taxon>
    </lineage>
</organism>
<evidence type="ECO:0000256" key="1">
    <source>
        <dbReference type="SAM" id="SignalP"/>
    </source>
</evidence>
<gene>
    <name evidence="2" type="ORF">EM6_0659</name>
</gene>
<dbReference type="AlphaFoldDB" id="A0A3G9G2W1"/>
<evidence type="ECO:0000313" key="3">
    <source>
        <dbReference type="Proteomes" id="UP000278756"/>
    </source>
</evidence>
<name>A0A3G9G2W1_9CAUL</name>
<proteinExistence type="predicted"/>
<sequence length="117" mass="12570">MWKRLSRIAGLLAFVLATMAGPVVAQAQNASVAEPMPCHKMTMGEQATPHNKHPVEKSHSDCGSACQCPVSHCATGALSLPPVASPMVYDGPMRTAFGRDQRLRFALSDDLMRPPRA</sequence>
<dbReference type="OrthoDB" id="9849385at2"/>
<keyword evidence="1" id="KW-0732">Signal</keyword>
<dbReference type="EMBL" id="AP018827">
    <property type="protein sequence ID" value="BBF80081.1"/>
    <property type="molecule type" value="Genomic_DNA"/>
</dbReference>
<feature type="chain" id="PRO_5018093114" evidence="1">
    <location>
        <begin position="26"/>
        <end position="117"/>
    </location>
</feature>
<dbReference type="Proteomes" id="UP000278756">
    <property type="component" value="Chromosome 1"/>
</dbReference>
<accession>A0A3G9G2W1</accession>
<protein>
    <submittedName>
        <fullName evidence="2">Uncharacterized protein</fullName>
    </submittedName>
</protein>
<evidence type="ECO:0000313" key="2">
    <source>
        <dbReference type="EMBL" id="BBF80081.1"/>
    </source>
</evidence>
<dbReference type="RefSeq" id="WP_126420317.1">
    <property type="nucleotide sequence ID" value="NZ_AP018827.1"/>
</dbReference>
<reference evidence="3" key="1">
    <citation type="journal article" date="2017" name="Biotechnol. Biofuels">
        <title>Evaluation of environmental bacterial communities as a factor affecting the growth of duckweed Lemna minor.</title>
        <authorList>
            <person name="Ishizawa H."/>
            <person name="Kuroda M."/>
            <person name="Morikawa M."/>
            <person name="Ike M."/>
        </authorList>
    </citation>
    <scope>NUCLEOTIDE SEQUENCE [LARGE SCALE GENOMIC DNA]</scope>
    <source>
        <strain evidence="3">M6</strain>
    </source>
</reference>
<feature type="signal peptide" evidence="1">
    <location>
        <begin position="1"/>
        <end position="25"/>
    </location>
</feature>